<reference evidence="16 17" key="1">
    <citation type="submission" date="2019-01" db="EMBL/GenBank/DDBJ databases">
        <title>Draft Genome and Complete Hox-Cluster Characterization of the Sterlet Sturgeon (Acipenser ruthenus).</title>
        <authorList>
            <person name="Wei Q."/>
        </authorList>
    </citation>
    <scope>NUCLEOTIDE SEQUENCE [LARGE SCALE GENOMIC DNA]</scope>
    <source>
        <strain evidence="16">WHYD16114868_AA</strain>
        <tissue evidence="16">Blood</tissue>
    </source>
</reference>
<feature type="domain" description="Cadherin" evidence="15">
    <location>
        <begin position="27"/>
        <end position="133"/>
    </location>
</feature>
<dbReference type="InterPro" id="IPR015919">
    <property type="entry name" value="Cadherin-like_sf"/>
</dbReference>
<dbReference type="FunFam" id="2.60.40.60:FF:000001">
    <property type="entry name" value="Protocadherin alpha 2"/>
    <property type="match status" value="2"/>
</dbReference>
<dbReference type="InterPro" id="IPR050174">
    <property type="entry name" value="Protocadherin/Cadherin-CA"/>
</dbReference>
<dbReference type="InterPro" id="IPR031904">
    <property type="entry name" value="Cadherin_CBD"/>
</dbReference>
<keyword evidence="8" id="KW-0130">Cell adhesion</keyword>
<keyword evidence="3" id="KW-1003">Cell membrane</keyword>
<keyword evidence="5" id="KW-0732">Signal</keyword>
<dbReference type="PANTHER" id="PTHR24028">
    <property type="entry name" value="CADHERIN-87A"/>
    <property type="match status" value="1"/>
</dbReference>
<feature type="domain" description="Cadherin" evidence="15">
    <location>
        <begin position="456"/>
        <end position="565"/>
    </location>
</feature>
<evidence type="ECO:0000256" key="12">
    <source>
        <dbReference type="PROSITE-ProRule" id="PRU00043"/>
    </source>
</evidence>
<keyword evidence="10 14" id="KW-0472">Membrane</keyword>
<evidence type="ECO:0000313" key="16">
    <source>
        <dbReference type="EMBL" id="RXM99926.1"/>
    </source>
</evidence>
<keyword evidence="9 14" id="KW-1133">Transmembrane helix</keyword>
<dbReference type="InterPro" id="IPR020894">
    <property type="entry name" value="Cadherin_CS"/>
</dbReference>
<dbReference type="FunFam" id="2.60.40.60:FF:000002">
    <property type="entry name" value="Protocadherin alpha 2"/>
    <property type="match status" value="2"/>
</dbReference>
<feature type="region of interest" description="Disordered" evidence="13">
    <location>
        <begin position="1510"/>
        <end position="1546"/>
    </location>
</feature>
<dbReference type="SMART" id="SM00112">
    <property type="entry name" value="CA"/>
    <property type="match status" value="11"/>
</dbReference>
<evidence type="ECO:0000259" key="15">
    <source>
        <dbReference type="PROSITE" id="PS50268"/>
    </source>
</evidence>
<evidence type="ECO:0000256" key="4">
    <source>
        <dbReference type="ARBA" id="ARBA00022692"/>
    </source>
</evidence>
<dbReference type="PANTHER" id="PTHR24028:SF236">
    <property type="entry name" value="PROTOCADHERIN GAMMA-C3"/>
    <property type="match status" value="1"/>
</dbReference>
<dbReference type="GO" id="GO:0005509">
    <property type="term" value="F:calcium ion binding"/>
    <property type="evidence" value="ECO:0007669"/>
    <property type="project" value="UniProtKB-UniRule"/>
</dbReference>
<dbReference type="FunFam" id="2.60.40.60:FF:000006">
    <property type="entry name" value="Protocadherin alpha 2"/>
    <property type="match status" value="1"/>
</dbReference>
<name>A0A662YV46_ACIRT</name>
<feature type="domain" description="Cadherin" evidence="15">
    <location>
        <begin position="351"/>
        <end position="455"/>
    </location>
</feature>
<evidence type="ECO:0000256" key="10">
    <source>
        <dbReference type="ARBA" id="ARBA00023136"/>
    </source>
</evidence>
<dbReference type="FunFam" id="2.60.40.60:FF:000004">
    <property type="entry name" value="Protocadherin 1 gamma 2"/>
    <property type="match status" value="2"/>
</dbReference>
<evidence type="ECO:0000256" key="7">
    <source>
        <dbReference type="ARBA" id="ARBA00022837"/>
    </source>
</evidence>
<sequence>MKSGTRKEILKWQALWLFHFFLLWNTTYGQIRYTIPEELNKGSFVGNIAKDLGLDLAEISHRKLRIASEAGKQYFTVDLGKGDLVVSERIDREYLCGRSVSCLLPLEIIVETPLQLHRLDIEIQDINDNAPNFLSNEHILKIAESTVLGARFPLESAQDPDVGINALRTFLINLNVYFVLNIINHDDGRKVPELILEKALDREKQPIHELVLTAVDGGNPARSGTTQITVVVLDNNDNIPQFDKPVYKVTLSENAPRDAVVVKVRATDLDEGPNGDIVYSFGVHTPDIVRTLFNIRPQTGEITLQGQLDHEEDRFYTIDVIAKDKGIPILEGHCNVQVNILDVNDNPPEIIFTSLPSSVLENASIGTVIALISARDLDSGDNGKIHLQLPADYPFILKPSFSNHYALVTDALLDREVVLVYDIEIIATDSGSPPLSTKKKITVNILDVNDNPPRFSQSSYSVYMKENNVPGTLLCSVSASDPDLDTNSQLSYSILDTQVQDVSVSSYIYINSENGSIYTGHSFDYEQIKVFQIQVQVKDHGTPLLSSNVTVIVFILDQNDNAPAVIYPLAEMGSLPHQKMPMSAKAGYLVTKVTAVDADSGQNAWISYRLIQATDDTLFSVALHTGEIRTKRGVLEQDDASQRLVIEIKDNGEPVQSATVTVTISLENGVYEPILDYHDTSKTHGYNYITRYLIISLASISAISFLTVVILTVKSIRNSSGRYFRRAASNDGYKHANRNLQIQLNTDGPIKYVEVLGGDVQSQSQSYRSCFSPVSEPSDFTFLKPSSESSFKDAVSCVDNTGNNAFQQMYNLQLTAFDGGTPEKSGTTKVIIKILDVNDNIPRFNSPVYKVSLMENTPIGKLLVQLNASDLDDGQNGEIYYSFSKHTPETVHRLFSVNSETGEIRVNGLIDFEDASFYEIDVQARDKGSPALEGSCNIKVEVIDVNDNAPEVTITSLSSPVVENALPGTVIALISVRDRDSGQNGEVLMQIPESIPFKLQSSFQGHYSLITDGPLDRETVPEYNITVTATDSGSPPLSSSIILPVSISDVNDNAPVFSQPSYTVHIQENNAPGATICSVTAFDADVGKNSQLSYSVLDSTIQGTSVSSYVYINSENGNIYSMRSFDYEQIKVFQIHVQVKDAGIPSLSSNVTVHVFVLDLNDNGPAVVYPSFPKGSALQLTVPRSAEAGYLITKIVAVDPDSGHNAWLSYSIPQSKDTGLFRVATYTGEIRTVRKLQDLDEAIQNLVIVVKDNGVPPLSSSVLIDIAVEENGSETSSEFRDTSAKQNGMSAITLYLIIALASVSAISFLTFVILIVKCLRQSRGHSGCLGCCCSSKQSLRSREAFQRSQKSLHLQLNPDGPIKYVEVVGGSMESQNQYYRSCLSPVSDRSDLMFIQTCSPSTPMGNTNTIDMSLSSSNLINTACEQKPANTDWRFSQGQRPGPSGSQRPEEAGPWPNPPTEAEQLQALMAAANEVSAATATLDAGTMGLSTRYSPQFTLQHVPDYRQNVYIPGSTSTLTGSNSQAEGKNPQPSSGNKKKSGKKEKK</sequence>
<dbReference type="EMBL" id="SCEB01000272">
    <property type="protein sequence ID" value="RXM99926.1"/>
    <property type="molecule type" value="Genomic_DNA"/>
</dbReference>
<feature type="compositionally biased region" description="Basic residues" evidence="13">
    <location>
        <begin position="1536"/>
        <end position="1546"/>
    </location>
</feature>
<evidence type="ECO:0000256" key="1">
    <source>
        <dbReference type="ARBA" id="ARBA00003436"/>
    </source>
</evidence>
<feature type="domain" description="Cadherin" evidence="15">
    <location>
        <begin position="583"/>
        <end position="675"/>
    </location>
</feature>
<proteinExistence type="predicted"/>
<accession>A0A662YV46</accession>
<evidence type="ECO:0000256" key="2">
    <source>
        <dbReference type="ARBA" id="ARBA00004251"/>
    </source>
</evidence>
<evidence type="ECO:0000313" key="17">
    <source>
        <dbReference type="Proteomes" id="UP000289886"/>
    </source>
</evidence>
<feature type="domain" description="Cadherin" evidence="15">
    <location>
        <begin position="845"/>
        <end position="952"/>
    </location>
</feature>
<dbReference type="Proteomes" id="UP000289886">
    <property type="component" value="Unassembled WGS sequence"/>
</dbReference>
<dbReference type="Pfam" id="PF00028">
    <property type="entry name" value="Cadherin"/>
    <property type="match status" value="9"/>
</dbReference>
<dbReference type="GO" id="GO:0007156">
    <property type="term" value="P:homophilic cell adhesion via plasma membrane adhesion molecules"/>
    <property type="evidence" value="ECO:0007669"/>
    <property type="project" value="InterPro"/>
</dbReference>
<dbReference type="FunFam" id="2.60.40.60:FF:000129">
    <property type="entry name" value="protocadherin alpha-C2 isoform X1"/>
    <property type="match status" value="2"/>
</dbReference>
<dbReference type="Pfam" id="PF16492">
    <property type="entry name" value="Cadherin_C_2"/>
    <property type="match status" value="2"/>
</dbReference>
<dbReference type="GO" id="GO:0005886">
    <property type="term" value="C:plasma membrane"/>
    <property type="evidence" value="ECO:0007669"/>
    <property type="project" value="UniProtKB-SubCell"/>
</dbReference>
<feature type="compositionally biased region" description="Polar residues" evidence="13">
    <location>
        <begin position="1513"/>
        <end position="1526"/>
    </location>
</feature>
<feature type="domain" description="Cadherin" evidence="15">
    <location>
        <begin position="243"/>
        <end position="350"/>
    </location>
</feature>
<dbReference type="Gene3D" id="2.60.40.60">
    <property type="entry name" value="Cadherins"/>
    <property type="match status" value="11"/>
</dbReference>
<evidence type="ECO:0000256" key="9">
    <source>
        <dbReference type="ARBA" id="ARBA00022989"/>
    </source>
</evidence>
<feature type="domain" description="Cadherin" evidence="15">
    <location>
        <begin position="1174"/>
        <end position="1279"/>
    </location>
</feature>
<dbReference type="SUPFAM" id="SSF49313">
    <property type="entry name" value="Cadherin-like"/>
    <property type="match status" value="11"/>
</dbReference>
<evidence type="ECO:0000256" key="8">
    <source>
        <dbReference type="ARBA" id="ARBA00022889"/>
    </source>
</evidence>
<dbReference type="InterPro" id="IPR032455">
    <property type="entry name" value="Cadherin_C"/>
</dbReference>
<feature type="domain" description="Cadherin" evidence="15">
    <location>
        <begin position="953"/>
        <end position="1057"/>
    </location>
</feature>
<comment type="subcellular location">
    <subcellularLocation>
        <location evidence="2">Cell membrane</location>
        <topology evidence="2">Single-pass type I membrane protein</topology>
    </subcellularLocation>
</comment>
<feature type="domain" description="Cadherin" evidence="15">
    <location>
        <begin position="1058"/>
        <end position="1172"/>
    </location>
</feature>
<dbReference type="PROSITE" id="PS50268">
    <property type="entry name" value="CADHERIN_2"/>
    <property type="match status" value="11"/>
</dbReference>
<gene>
    <name evidence="16" type="ORF">EOD39_10561</name>
</gene>
<evidence type="ECO:0000256" key="14">
    <source>
        <dbReference type="SAM" id="Phobius"/>
    </source>
</evidence>
<keyword evidence="4 14" id="KW-0812">Transmembrane</keyword>
<dbReference type="InterPro" id="IPR013164">
    <property type="entry name" value="Cadherin_N"/>
</dbReference>
<protein>
    <submittedName>
        <fullName evidence="16">Protocadherin gamma-C5</fullName>
    </submittedName>
</protein>
<keyword evidence="17" id="KW-1185">Reference proteome</keyword>
<keyword evidence="11" id="KW-0325">Glycoprotein</keyword>
<keyword evidence="6" id="KW-0677">Repeat</keyword>
<evidence type="ECO:0000256" key="13">
    <source>
        <dbReference type="SAM" id="MobiDB-lite"/>
    </source>
</evidence>
<organism evidence="16 17">
    <name type="scientific">Acipenser ruthenus</name>
    <name type="common">Sterlet sturgeon</name>
    <dbReference type="NCBI Taxonomy" id="7906"/>
    <lineage>
        <taxon>Eukaryota</taxon>
        <taxon>Metazoa</taxon>
        <taxon>Chordata</taxon>
        <taxon>Craniata</taxon>
        <taxon>Vertebrata</taxon>
        <taxon>Euteleostomi</taxon>
        <taxon>Actinopterygii</taxon>
        <taxon>Chondrostei</taxon>
        <taxon>Acipenseriformes</taxon>
        <taxon>Acipenseridae</taxon>
        <taxon>Acipenser</taxon>
    </lineage>
</organism>
<dbReference type="PROSITE" id="PS00232">
    <property type="entry name" value="CADHERIN_1"/>
    <property type="match status" value="7"/>
</dbReference>
<feature type="region of interest" description="Disordered" evidence="13">
    <location>
        <begin position="1428"/>
        <end position="1460"/>
    </location>
</feature>
<feature type="domain" description="Cadherin" evidence="15">
    <location>
        <begin position="798"/>
        <end position="844"/>
    </location>
</feature>
<feature type="domain" description="Cadherin" evidence="15">
    <location>
        <begin position="134"/>
        <end position="242"/>
    </location>
</feature>
<feature type="transmembrane region" description="Helical" evidence="14">
    <location>
        <begin position="1292"/>
        <end position="1316"/>
    </location>
</feature>
<dbReference type="CDD" id="cd11304">
    <property type="entry name" value="Cadherin_repeat"/>
    <property type="match status" value="10"/>
</dbReference>
<feature type="compositionally biased region" description="Polar residues" evidence="13">
    <location>
        <begin position="1433"/>
        <end position="1447"/>
    </location>
</feature>
<evidence type="ECO:0000256" key="6">
    <source>
        <dbReference type="ARBA" id="ARBA00022737"/>
    </source>
</evidence>
<dbReference type="FunFam" id="2.60.40.60:FF:000018">
    <property type="entry name" value="Protocadherin gamma c3"/>
    <property type="match status" value="1"/>
</dbReference>
<dbReference type="Pfam" id="PF08266">
    <property type="entry name" value="Cadherin_2"/>
    <property type="match status" value="1"/>
</dbReference>
<comment type="caution">
    <text evidence="16">The sequence shown here is derived from an EMBL/GenBank/DDBJ whole genome shotgun (WGS) entry which is preliminary data.</text>
</comment>
<comment type="function">
    <text evidence="1">Potential calcium-dependent cell-adhesion protein. May be involved in the establishment and maintenance of specific neuronal connections in the brain.</text>
</comment>
<dbReference type="InterPro" id="IPR002126">
    <property type="entry name" value="Cadherin-like_dom"/>
</dbReference>
<evidence type="ECO:0000256" key="5">
    <source>
        <dbReference type="ARBA" id="ARBA00022729"/>
    </source>
</evidence>
<evidence type="ECO:0000256" key="11">
    <source>
        <dbReference type="ARBA" id="ARBA00023180"/>
    </source>
</evidence>
<dbReference type="Pfam" id="PF15974">
    <property type="entry name" value="Cadherin_tail"/>
    <property type="match status" value="1"/>
</dbReference>
<keyword evidence="7 12" id="KW-0106">Calcium</keyword>
<dbReference type="PRINTS" id="PR00205">
    <property type="entry name" value="CADHERIN"/>
</dbReference>
<evidence type="ECO:0000256" key="3">
    <source>
        <dbReference type="ARBA" id="ARBA00022475"/>
    </source>
</evidence>